<evidence type="ECO:0000256" key="1">
    <source>
        <dbReference type="SAM" id="MobiDB-lite"/>
    </source>
</evidence>
<accession>A0AAN8ZT00</accession>
<evidence type="ECO:0000313" key="3">
    <source>
        <dbReference type="Proteomes" id="UP001381693"/>
    </source>
</evidence>
<organism evidence="2 3">
    <name type="scientific">Halocaridina rubra</name>
    <name type="common">Hawaiian red shrimp</name>
    <dbReference type="NCBI Taxonomy" id="373956"/>
    <lineage>
        <taxon>Eukaryota</taxon>
        <taxon>Metazoa</taxon>
        <taxon>Ecdysozoa</taxon>
        <taxon>Arthropoda</taxon>
        <taxon>Crustacea</taxon>
        <taxon>Multicrustacea</taxon>
        <taxon>Malacostraca</taxon>
        <taxon>Eumalacostraca</taxon>
        <taxon>Eucarida</taxon>
        <taxon>Decapoda</taxon>
        <taxon>Pleocyemata</taxon>
        <taxon>Caridea</taxon>
        <taxon>Atyoidea</taxon>
        <taxon>Atyidae</taxon>
        <taxon>Halocaridina</taxon>
    </lineage>
</organism>
<evidence type="ECO:0000313" key="2">
    <source>
        <dbReference type="EMBL" id="KAK7016183.1"/>
    </source>
</evidence>
<keyword evidence="3" id="KW-1185">Reference proteome</keyword>
<gene>
    <name evidence="2" type="ORF">SK128_018567</name>
</gene>
<feature type="compositionally biased region" description="Polar residues" evidence="1">
    <location>
        <begin position="74"/>
        <end position="97"/>
    </location>
</feature>
<dbReference type="AlphaFoldDB" id="A0AAN8ZT00"/>
<dbReference type="Proteomes" id="UP001381693">
    <property type="component" value="Unassembled WGS sequence"/>
</dbReference>
<feature type="compositionally biased region" description="Gly residues" evidence="1">
    <location>
        <begin position="37"/>
        <end position="52"/>
    </location>
</feature>
<proteinExistence type="predicted"/>
<sequence length="204" mass="20944">MKKTAKSRSTESSAAAERLADYKGDLGVGCAGEDHGGGGIGSSGGGGGGGGNSVSATVCGSATANSGCLGGSTGQQSPAPKESTGNTPVTNQHTPPSTAIRDLSIRGMKEKKPSTSSLGSGDKVVRVLVDDSKPKPTTKKNKPIQADLDVSKEFSRYILPELLLFISDGERKEFTLIFLASFGSHEEGQRVRVVAVPPFAIHLT</sequence>
<comment type="caution">
    <text evidence="2">The sequence shown here is derived from an EMBL/GenBank/DDBJ whole genome shotgun (WGS) entry which is preliminary data.</text>
</comment>
<feature type="region of interest" description="Disordered" evidence="1">
    <location>
        <begin position="25"/>
        <end position="143"/>
    </location>
</feature>
<reference evidence="2 3" key="1">
    <citation type="submission" date="2023-11" db="EMBL/GenBank/DDBJ databases">
        <title>Halocaridina rubra genome assembly.</title>
        <authorList>
            <person name="Smith C."/>
        </authorList>
    </citation>
    <scope>NUCLEOTIDE SEQUENCE [LARGE SCALE GENOMIC DNA]</scope>
    <source>
        <strain evidence="2">EP-1</strain>
        <tissue evidence="2">Whole</tissue>
    </source>
</reference>
<name>A0AAN8ZT00_HALRR</name>
<protein>
    <submittedName>
        <fullName evidence="2">Uncharacterized protein</fullName>
    </submittedName>
</protein>
<feature type="compositionally biased region" description="Basic and acidic residues" evidence="1">
    <location>
        <begin position="103"/>
        <end position="113"/>
    </location>
</feature>
<feature type="compositionally biased region" description="Basic and acidic residues" evidence="1">
    <location>
        <begin position="123"/>
        <end position="134"/>
    </location>
</feature>
<feature type="compositionally biased region" description="Polar residues" evidence="1">
    <location>
        <begin position="54"/>
        <end position="66"/>
    </location>
</feature>
<dbReference type="EMBL" id="JAXCGZ010023170">
    <property type="protein sequence ID" value="KAK7016183.1"/>
    <property type="molecule type" value="Genomic_DNA"/>
</dbReference>